<sequence>MAAPPEITCTNLSGKFVMVVKFLLSRAWVNLTRYKNKTLSDDIDSMLALQGLSWLTRTAISLATVVLTIKEYKQEDIYHIDITSVASGLSTTQENRTLDWQERDHHDRIFGNCRGKSRFWMTGEYKMEGPGTQEDAVFLQAQKLKDGQTDSKFLDDEHVQSWVKNMDEAGWQAEQNWGFEEINGERRYTRRVLVWKGSEFRRARLVYDYKGQAEKKEDDDDDLAYGEE</sequence>
<proteinExistence type="predicted"/>
<keyword evidence="2" id="KW-1185">Reference proteome</keyword>
<evidence type="ECO:0000313" key="1">
    <source>
        <dbReference type="EMBL" id="KIW77673.1"/>
    </source>
</evidence>
<dbReference type="PANTHER" id="PTHR38115">
    <property type="entry name" value="LIPOCALIN-LIKE DOMAIN-CONTAINING PROTEIN"/>
    <property type="match status" value="1"/>
</dbReference>
<dbReference type="AlphaFoldDB" id="A0A0D2GAK8"/>
<evidence type="ECO:0000313" key="2">
    <source>
        <dbReference type="Proteomes" id="UP000053029"/>
    </source>
</evidence>
<dbReference type="Proteomes" id="UP000053029">
    <property type="component" value="Unassembled WGS sequence"/>
</dbReference>
<accession>A0A0D2GAK8</accession>
<dbReference type="PANTHER" id="PTHR38115:SF1">
    <property type="entry name" value="LIPOCALIN-LIKE DOMAIN-CONTAINING PROTEIN"/>
    <property type="match status" value="1"/>
</dbReference>
<dbReference type="GeneID" id="25306995"/>
<name>A0A0D2GAK8_9EURO</name>
<dbReference type="VEuPathDB" id="FungiDB:Z517_07505"/>
<organism evidence="1 2">
    <name type="scientific">Fonsecaea pedrosoi CBS 271.37</name>
    <dbReference type="NCBI Taxonomy" id="1442368"/>
    <lineage>
        <taxon>Eukaryota</taxon>
        <taxon>Fungi</taxon>
        <taxon>Dikarya</taxon>
        <taxon>Ascomycota</taxon>
        <taxon>Pezizomycotina</taxon>
        <taxon>Eurotiomycetes</taxon>
        <taxon>Chaetothyriomycetidae</taxon>
        <taxon>Chaetothyriales</taxon>
        <taxon>Herpotrichiellaceae</taxon>
        <taxon>Fonsecaea</taxon>
    </lineage>
</organism>
<dbReference type="HOGENOM" id="CLU_088979_0_0_1"/>
<dbReference type="OrthoDB" id="425354at2759"/>
<protein>
    <submittedName>
        <fullName evidence="1">Uncharacterized protein</fullName>
    </submittedName>
</protein>
<dbReference type="EMBL" id="KN846973">
    <property type="protein sequence ID" value="KIW77673.1"/>
    <property type="molecule type" value="Genomic_DNA"/>
</dbReference>
<gene>
    <name evidence="1" type="ORF">Z517_07505</name>
</gene>
<reference evidence="1 2" key="1">
    <citation type="submission" date="2015-01" db="EMBL/GenBank/DDBJ databases">
        <title>The Genome Sequence of Fonsecaea pedrosoi CBS 271.37.</title>
        <authorList>
            <consortium name="The Broad Institute Genomics Platform"/>
            <person name="Cuomo C."/>
            <person name="de Hoog S."/>
            <person name="Gorbushina A."/>
            <person name="Stielow B."/>
            <person name="Teixiera M."/>
            <person name="Abouelleil A."/>
            <person name="Chapman S.B."/>
            <person name="Priest M."/>
            <person name="Young S.K."/>
            <person name="Wortman J."/>
            <person name="Nusbaum C."/>
            <person name="Birren B."/>
        </authorList>
    </citation>
    <scope>NUCLEOTIDE SEQUENCE [LARGE SCALE GENOMIC DNA]</scope>
    <source>
        <strain evidence="1 2">CBS 271.37</strain>
    </source>
</reference>
<dbReference type="InterPro" id="IPR053037">
    <property type="entry name" value="Pericyclase_pydY-like"/>
</dbReference>
<dbReference type="RefSeq" id="XP_013281481.1">
    <property type="nucleotide sequence ID" value="XM_013426027.1"/>
</dbReference>